<dbReference type="Pfam" id="PF04422">
    <property type="entry name" value="FrhB_FdhB_N"/>
    <property type="match status" value="1"/>
</dbReference>
<evidence type="ECO:0008006" key="5">
    <source>
        <dbReference type="Google" id="ProtNLM"/>
    </source>
</evidence>
<dbReference type="AlphaFoldDB" id="A0A7S0MTJ4"/>
<keyword evidence="1" id="KW-1133">Transmembrane helix</keyword>
<accession>A0A7S0MTJ4</accession>
<dbReference type="GO" id="GO:0009507">
    <property type="term" value="C:chloroplast"/>
    <property type="evidence" value="ECO:0007669"/>
    <property type="project" value="TreeGrafter"/>
</dbReference>
<evidence type="ECO:0000256" key="1">
    <source>
        <dbReference type="SAM" id="Phobius"/>
    </source>
</evidence>
<feature type="transmembrane region" description="Helical" evidence="1">
    <location>
        <begin position="557"/>
        <end position="579"/>
    </location>
</feature>
<dbReference type="InterPro" id="IPR007525">
    <property type="entry name" value="FrhB_FdhB_C"/>
</dbReference>
<evidence type="ECO:0000259" key="3">
    <source>
        <dbReference type="Pfam" id="PF04432"/>
    </source>
</evidence>
<organism evidence="4">
    <name type="scientific">Pyramimonas obovata</name>
    <dbReference type="NCBI Taxonomy" id="1411642"/>
    <lineage>
        <taxon>Eukaryota</taxon>
        <taxon>Viridiplantae</taxon>
        <taxon>Chlorophyta</taxon>
        <taxon>Pyramimonadophyceae</taxon>
        <taxon>Pyramimonadales</taxon>
        <taxon>Pyramimonadaceae</taxon>
        <taxon>Pyramimonas</taxon>
        <taxon>Pyramimonas incertae sedis</taxon>
    </lineage>
</organism>
<feature type="domain" description="Coenzyme F420 hydrogenase/dehydrogenase beta subunit C-terminal" evidence="3">
    <location>
        <begin position="251"/>
        <end position="402"/>
    </location>
</feature>
<name>A0A7S0MTJ4_9CHLO</name>
<dbReference type="InterPro" id="IPR007516">
    <property type="entry name" value="Co_F420_Hydgase/DH_bsu_N"/>
</dbReference>
<dbReference type="GO" id="GO:0033354">
    <property type="term" value="P:chlorophyll cycle"/>
    <property type="evidence" value="ECO:0007669"/>
    <property type="project" value="TreeGrafter"/>
</dbReference>
<sequence length="580" mass="64230">MVVAMASVRHQPVLDRTRSAWTGEKSRRTPCGRHVVRGTRTRVGLGSDREEKLMTFQKGSSRGARASHLRVRASVGVAEGEVPSDWRKARPIKEGTPRERYPAQEHCSRCGLCDTYYIAHVKEACAFLGDGMSRLETMEPEVHGRARDYSNMDELHFGVYDEMFYATNKSPSAGVQPAQWTGIVTQIAIDMLESGKVDAVVCVQSDEEDRFTPKPVVARTAADIIAAKGVKPSLSPNLNVLATIEALVDVKKLLFIGVGCQVQAVRSVEKYLGLEKLYVMGTNCTDNGPREGLEKFLHAASDSPGTVIGYEFMQDYRVHLKHQAGSPIEGDYETIPYFCLPSNHLAHGVIAESCRSCFDYPNYLADLVVGYMGVPYYDVPMTRHPQYLTVRNGRGQEMVDMVRHRLDKIPSVQSGDRSAFVMETLKADDAAFYGRGPPKPAPLFAGNLIATILEKVGPKGLEFARYSLDYHYIRNYLYVQRAFGDRADTHIPKFAKKLVEEYNGSGQVDRFLQKQENLHAFEVVGGVRNLAAASKTPAEARQAAQSANDKSNPVTSAIVLVLVLVFVLVVYFPSVILSLL</sequence>
<evidence type="ECO:0000313" key="4">
    <source>
        <dbReference type="EMBL" id="CAD8649872.1"/>
    </source>
</evidence>
<keyword evidence="1" id="KW-0812">Transmembrane</keyword>
<dbReference type="EMBL" id="HBFA01002584">
    <property type="protein sequence ID" value="CAD8649872.1"/>
    <property type="molecule type" value="Transcribed_RNA"/>
</dbReference>
<dbReference type="Pfam" id="PF04432">
    <property type="entry name" value="FrhB_FdhB_C"/>
    <property type="match status" value="1"/>
</dbReference>
<dbReference type="GO" id="GO:0090415">
    <property type="term" value="F:7-hydroxymethyl chlorophyll a reductase activity"/>
    <property type="evidence" value="ECO:0007669"/>
    <property type="project" value="TreeGrafter"/>
</dbReference>
<dbReference type="InterPro" id="IPR045220">
    <property type="entry name" value="FRHB/FDHB/HCAR-like"/>
</dbReference>
<reference evidence="4" key="1">
    <citation type="submission" date="2021-01" db="EMBL/GenBank/DDBJ databases">
        <authorList>
            <person name="Corre E."/>
            <person name="Pelletier E."/>
            <person name="Niang G."/>
            <person name="Scheremetjew M."/>
            <person name="Finn R."/>
            <person name="Kale V."/>
            <person name="Holt S."/>
            <person name="Cochrane G."/>
            <person name="Meng A."/>
            <person name="Brown T."/>
            <person name="Cohen L."/>
        </authorList>
    </citation>
    <scope>NUCLEOTIDE SEQUENCE</scope>
    <source>
        <strain evidence="4">CCMP722</strain>
    </source>
</reference>
<protein>
    <recommendedName>
        <fullName evidence="5">7-hydroxymethyl chlorophyll a reductase, chloroplastic</fullName>
    </recommendedName>
</protein>
<proteinExistence type="predicted"/>
<dbReference type="PANTHER" id="PTHR31332">
    <property type="entry name" value="7-HYDROXYMETHYL CHLOROPHYLL A REDUCTASE, CHLOROPLASTIC"/>
    <property type="match status" value="1"/>
</dbReference>
<keyword evidence="1" id="KW-0472">Membrane</keyword>
<evidence type="ECO:0000259" key="2">
    <source>
        <dbReference type="Pfam" id="PF04422"/>
    </source>
</evidence>
<feature type="domain" description="Coenzyme F420 hydrogenase/dehydrogenase beta subunit N-terminal" evidence="2">
    <location>
        <begin position="175"/>
        <end position="241"/>
    </location>
</feature>
<dbReference type="PANTHER" id="PTHR31332:SF0">
    <property type="entry name" value="7-HYDROXYMETHYL CHLOROPHYLL A REDUCTASE, CHLOROPLASTIC"/>
    <property type="match status" value="1"/>
</dbReference>
<gene>
    <name evidence="4" type="ORF">POBO1169_LOCUS1263</name>
</gene>